<dbReference type="CDD" id="cd14686">
    <property type="entry name" value="bZIP"/>
    <property type="match status" value="1"/>
</dbReference>
<evidence type="ECO:0000313" key="3">
    <source>
        <dbReference type="Proteomes" id="UP000813444"/>
    </source>
</evidence>
<sequence>MNVPSESMAAMAASGLTKSRGRPRKEAQDEATKSKRERNRRAQQLFRLRQKATETEQKQSMKTLEDTISHVVNVFLDVADQTMQSPYARQDKALMEKLSQSMHSILSVISDSGDLDVQQQELPELEEGPVQSVSQSAMDLWTEPATSHEQHVTEILPSQADYGLVQTQSSVASPSNYVNEMAQDPRLRINIFGNGLMFRLAPDNLFASINEVKPRLDDSLGVFITHMAIYRGYQALLRDKDVTSPRLRLAFGVSLSVFSRDELLRTLRYILGPGSARMGRLASINLNRCFDYMAQNSAVPDDVREYFAEMSTAGTFVNSDELAQLIREKTLGEADEETLDMMVDVKSLGQAGREGPDWAAQGDGMAPEDDFPVRLVRVSKYTLVDSIARSGTCLGQGPLFRKSDLDSLILASEISTTG</sequence>
<dbReference type="AlphaFoldDB" id="A0A8K0SEJ5"/>
<protein>
    <recommendedName>
        <fullName evidence="4">BZIP domain-containing protein</fullName>
    </recommendedName>
</protein>
<accession>A0A8K0SEJ5</accession>
<keyword evidence="3" id="KW-1185">Reference proteome</keyword>
<evidence type="ECO:0000313" key="2">
    <source>
        <dbReference type="EMBL" id="KAH7309801.1"/>
    </source>
</evidence>
<feature type="region of interest" description="Disordered" evidence="1">
    <location>
        <begin position="1"/>
        <end position="42"/>
    </location>
</feature>
<dbReference type="PANTHER" id="PTHR40618">
    <property type="entry name" value="B-ZIP TRANSCRIPTION FACTOR (EUROFUNG)-RELATED"/>
    <property type="match status" value="1"/>
</dbReference>
<feature type="compositionally biased region" description="Basic and acidic residues" evidence="1">
    <location>
        <begin position="24"/>
        <end position="34"/>
    </location>
</feature>
<evidence type="ECO:0000256" key="1">
    <source>
        <dbReference type="SAM" id="MobiDB-lite"/>
    </source>
</evidence>
<evidence type="ECO:0008006" key="4">
    <source>
        <dbReference type="Google" id="ProtNLM"/>
    </source>
</evidence>
<name>A0A8K0SEJ5_9HYPO</name>
<dbReference type="Proteomes" id="UP000813444">
    <property type="component" value="Unassembled WGS sequence"/>
</dbReference>
<dbReference type="OrthoDB" id="3555317at2759"/>
<organism evidence="2 3">
    <name type="scientific">Stachybotrys elegans</name>
    <dbReference type="NCBI Taxonomy" id="80388"/>
    <lineage>
        <taxon>Eukaryota</taxon>
        <taxon>Fungi</taxon>
        <taxon>Dikarya</taxon>
        <taxon>Ascomycota</taxon>
        <taxon>Pezizomycotina</taxon>
        <taxon>Sordariomycetes</taxon>
        <taxon>Hypocreomycetidae</taxon>
        <taxon>Hypocreales</taxon>
        <taxon>Stachybotryaceae</taxon>
        <taxon>Stachybotrys</taxon>
    </lineage>
</organism>
<reference evidence="2" key="1">
    <citation type="journal article" date="2021" name="Nat. Commun.">
        <title>Genetic determinants of endophytism in the Arabidopsis root mycobiome.</title>
        <authorList>
            <person name="Mesny F."/>
            <person name="Miyauchi S."/>
            <person name="Thiergart T."/>
            <person name="Pickel B."/>
            <person name="Atanasova L."/>
            <person name="Karlsson M."/>
            <person name="Huettel B."/>
            <person name="Barry K.W."/>
            <person name="Haridas S."/>
            <person name="Chen C."/>
            <person name="Bauer D."/>
            <person name="Andreopoulos W."/>
            <person name="Pangilinan J."/>
            <person name="LaButti K."/>
            <person name="Riley R."/>
            <person name="Lipzen A."/>
            <person name="Clum A."/>
            <person name="Drula E."/>
            <person name="Henrissat B."/>
            <person name="Kohler A."/>
            <person name="Grigoriev I.V."/>
            <person name="Martin F.M."/>
            <person name="Hacquard S."/>
        </authorList>
    </citation>
    <scope>NUCLEOTIDE SEQUENCE</scope>
    <source>
        <strain evidence="2">MPI-CAGE-CH-0235</strain>
    </source>
</reference>
<dbReference type="PANTHER" id="PTHR40618:SF1">
    <property type="entry name" value="B-ZIP TRANSCRIPTION FACTOR (EUROFUNG)"/>
    <property type="match status" value="1"/>
</dbReference>
<comment type="caution">
    <text evidence="2">The sequence shown here is derived from an EMBL/GenBank/DDBJ whole genome shotgun (WGS) entry which is preliminary data.</text>
</comment>
<gene>
    <name evidence="2" type="ORF">B0I35DRAFT_482542</name>
</gene>
<proteinExistence type="predicted"/>
<dbReference type="EMBL" id="JAGPNK010000013">
    <property type="protein sequence ID" value="KAH7309801.1"/>
    <property type="molecule type" value="Genomic_DNA"/>
</dbReference>